<dbReference type="InterPro" id="IPR016181">
    <property type="entry name" value="Acyl_CoA_acyltransferase"/>
</dbReference>
<dbReference type="InterPro" id="IPR000182">
    <property type="entry name" value="GNAT_dom"/>
</dbReference>
<reference evidence="2 3" key="1">
    <citation type="journal article" date="2015" name="Genome Announc.">
        <title>Expanding the biotechnology potential of lactobacilli through comparative genomics of 213 strains and associated genera.</title>
        <authorList>
            <person name="Sun Z."/>
            <person name="Harris H.M."/>
            <person name="McCann A."/>
            <person name="Guo C."/>
            <person name="Argimon S."/>
            <person name="Zhang W."/>
            <person name="Yang X."/>
            <person name="Jeffery I.B."/>
            <person name="Cooney J.C."/>
            <person name="Kagawa T.F."/>
            <person name="Liu W."/>
            <person name="Song Y."/>
            <person name="Salvetti E."/>
            <person name="Wrobel A."/>
            <person name="Rasinkangas P."/>
            <person name="Parkhill J."/>
            <person name="Rea M.C."/>
            <person name="O'Sullivan O."/>
            <person name="Ritari J."/>
            <person name="Douillard F.P."/>
            <person name="Paul Ross R."/>
            <person name="Yang R."/>
            <person name="Briner A.E."/>
            <person name="Felis G.E."/>
            <person name="de Vos W.M."/>
            <person name="Barrangou R."/>
            <person name="Klaenhammer T.R."/>
            <person name="Caufield P.W."/>
            <person name="Cui Y."/>
            <person name="Zhang H."/>
            <person name="O'Toole P.W."/>
        </authorList>
    </citation>
    <scope>NUCLEOTIDE SEQUENCE [LARGE SCALE GENOMIC DNA]</scope>
    <source>
        <strain evidence="2 3">DSM 19910</strain>
    </source>
</reference>
<proteinExistence type="predicted"/>
<dbReference type="Pfam" id="PF13302">
    <property type="entry name" value="Acetyltransf_3"/>
    <property type="match status" value="1"/>
</dbReference>
<sequence length="171" mass="19757">MLITKRLKIRRIEKSDLLDLYEYASQKDVAQEAQFTLCKTLVEARSFYQTLDNENTWVIEYSSESKVIGNLCLYNQTGEDSEPLFAKRIIGYALNADYWGQGIMTEALTGLIKWARENGITEIIGWVSEENRGSQRVLEKNGFQLVAKCKPNSFIRRTAVKVIYQYCKSFE</sequence>
<dbReference type="PROSITE" id="PS51186">
    <property type="entry name" value="GNAT"/>
    <property type="match status" value="1"/>
</dbReference>
<accession>A0A0R1LXY4</accession>
<dbReference type="OrthoDB" id="9798081at2"/>
<organism evidence="2 3">
    <name type="scientific">Liquorilactobacillus capillatus DSM 19910</name>
    <dbReference type="NCBI Taxonomy" id="1423731"/>
    <lineage>
        <taxon>Bacteria</taxon>
        <taxon>Bacillati</taxon>
        <taxon>Bacillota</taxon>
        <taxon>Bacilli</taxon>
        <taxon>Lactobacillales</taxon>
        <taxon>Lactobacillaceae</taxon>
        <taxon>Liquorilactobacillus</taxon>
    </lineage>
</organism>
<evidence type="ECO:0000313" key="2">
    <source>
        <dbReference type="EMBL" id="KRL00462.1"/>
    </source>
</evidence>
<comment type="caution">
    <text evidence="2">The sequence shown here is derived from an EMBL/GenBank/DDBJ whole genome shotgun (WGS) entry which is preliminary data.</text>
</comment>
<dbReference type="Gene3D" id="3.40.630.30">
    <property type="match status" value="1"/>
</dbReference>
<keyword evidence="3" id="KW-1185">Reference proteome</keyword>
<dbReference type="AlphaFoldDB" id="A0A0R1LXY4"/>
<feature type="domain" description="N-acetyltransferase" evidence="1">
    <location>
        <begin position="7"/>
        <end position="161"/>
    </location>
</feature>
<dbReference type="RefSeq" id="WP_057745943.1">
    <property type="nucleotide sequence ID" value="NZ_AZEF01000042.1"/>
</dbReference>
<gene>
    <name evidence="2" type="ORF">FC81_GL001991</name>
</gene>
<protein>
    <recommendedName>
        <fullName evidence="1">N-acetyltransferase domain-containing protein</fullName>
    </recommendedName>
</protein>
<dbReference type="PANTHER" id="PTHR43792:SF16">
    <property type="entry name" value="N-ACETYLTRANSFERASE DOMAIN-CONTAINING PROTEIN"/>
    <property type="match status" value="1"/>
</dbReference>
<dbReference type="PATRIC" id="fig|1423731.3.peg.2047"/>
<dbReference type="CDD" id="cd04301">
    <property type="entry name" value="NAT_SF"/>
    <property type="match status" value="1"/>
</dbReference>
<dbReference type="SUPFAM" id="SSF55729">
    <property type="entry name" value="Acyl-CoA N-acyltransferases (Nat)"/>
    <property type="match status" value="1"/>
</dbReference>
<dbReference type="PANTHER" id="PTHR43792">
    <property type="entry name" value="GNAT FAMILY, PUTATIVE (AFU_ORTHOLOGUE AFUA_3G00765)-RELATED-RELATED"/>
    <property type="match status" value="1"/>
</dbReference>
<name>A0A0R1LXY4_9LACO</name>
<dbReference type="STRING" id="1423731.FC81_GL001991"/>
<dbReference type="Proteomes" id="UP000051621">
    <property type="component" value="Unassembled WGS sequence"/>
</dbReference>
<dbReference type="InterPro" id="IPR051531">
    <property type="entry name" value="N-acetyltransferase"/>
</dbReference>
<dbReference type="GO" id="GO:0016747">
    <property type="term" value="F:acyltransferase activity, transferring groups other than amino-acyl groups"/>
    <property type="evidence" value="ECO:0007669"/>
    <property type="project" value="InterPro"/>
</dbReference>
<dbReference type="EMBL" id="AZEF01000042">
    <property type="protein sequence ID" value="KRL00462.1"/>
    <property type="molecule type" value="Genomic_DNA"/>
</dbReference>
<evidence type="ECO:0000313" key="3">
    <source>
        <dbReference type="Proteomes" id="UP000051621"/>
    </source>
</evidence>
<evidence type="ECO:0000259" key="1">
    <source>
        <dbReference type="PROSITE" id="PS51186"/>
    </source>
</evidence>